<evidence type="ECO:0000313" key="7">
    <source>
        <dbReference type="EMBL" id="MBW4548875.1"/>
    </source>
</evidence>
<comment type="subcellular location">
    <subcellularLocation>
        <location evidence="1">Cell membrane</location>
        <topology evidence="1">Multi-pass membrane protein</topology>
    </subcellularLocation>
</comment>
<feature type="transmembrane region" description="Helical" evidence="6">
    <location>
        <begin position="62"/>
        <end position="84"/>
    </location>
</feature>
<dbReference type="GO" id="GO:0005886">
    <property type="term" value="C:plasma membrane"/>
    <property type="evidence" value="ECO:0007669"/>
    <property type="project" value="UniProtKB-SubCell"/>
</dbReference>
<feature type="transmembrane region" description="Helical" evidence="6">
    <location>
        <begin position="318"/>
        <end position="336"/>
    </location>
</feature>
<dbReference type="CDD" id="cd06581">
    <property type="entry name" value="TM_PBP1_LivM_like"/>
    <property type="match status" value="1"/>
</dbReference>
<dbReference type="InterPro" id="IPR001851">
    <property type="entry name" value="ABC_transp_permease"/>
</dbReference>
<organism evidence="7 8">
    <name type="scientific">Symplocastrum torsivum CPER-KK1</name>
    <dbReference type="NCBI Taxonomy" id="450513"/>
    <lineage>
        <taxon>Bacteria</taxon>
        <taxon>Bacillati</taxon>
        <taxon>Cyanobacteriota</taxon>
        <taxon>Cyanophyceae</taxon>
        <taxon>Oscillatoriophycideae</taxon>
        <taxon>Oscillatoriales</taxon>
        <taxon>Microcoleaceae</taxon>
        <taxon>Symplocastrum</taxon>
    </lineage>
</organism>
<reference evidence="7" key="2">
    <citation type="journal article" date="2022" name="Microbiol. Resour. Announc.">
        <title>Metagenome Sequencing to Explore Phylogenomics of Terrestrial Cyanobacteria.</title>
        <authorList>
            <person name="Ward R.D."/>
            <person name="Stajich J.E."/>
            <person name="Johansen J.R."/>
            <person name="Huntemann M."/>
            <person name="Clum A."/>
            <person name="Foster B."/>
            <person name="Foster B."/>
            <person name="Roux S."/>
            <person name="Palaniappan K."/>
            <person name="Varghese N."/>
            <person name="Mukherjee S."/>
            <person name="Reddy T.B.K."/>
            <person name="Daum C."/>
            <person name="Copeland A."/>
            <person name="Chen I.A."/>
            <person name="Ivanova N.N."/>
            <person name="Kyrpides N.C."/>
            <person name="Shapiro N."/>
            <person name="Eloe-Fadrosh E.A."/>
            <person name="Pietrasiak N."/>
        </authorList>
    </citation>
    <scope>NUCLEOTIDE SEQUENCE</scope>
    <source>
        <strain evidence="7">CPER-KK1</strain>
    </source>
</reference>
<dbReference type="InterPro" id="IPR043428">
    <property type="entry name" value="LivM-like"/>
</dbReference>
<evidence type="ECO:0000256" key="3">
    <source>
        <dbReference type="ARBA" id="ARBA00022692"/>
    </source>
</evidence>
<keyword evidence="4 6" id="KW-1133">Transmembrane helix</keyword>
<accession>A0A951PRF3</accession>
<dbReference type="EMBL" id="JAHHIF010000074">
    <property type="protein sequence ID" value="MBW4548875.1"/>
    <property type="molecule type" value="Genomic_DNA"/>
</dbReference>
<feature type="transmembrane region" description="Helical" evidence="6">
    <location>
        <begin position="209"/>
        <end position="229"/>
    </location>
</feature>
<evidence type="ECO:0000256" key="4">
    <source>
        <dbReference type="ARBA" id="ARBA00022989"/>
    </source>
</evidence>
<evidence type="ECO:0000313" key="8">
    <source>
        <dbReference type="Proteomes" id="UP000753908"/>
    </source>
</evidence>
<evidence type="ECO:0000256" key="1">
    <source>
        <dbReference type="ARBA" id="ARBA00004651"/>
    </source>
</evidence>
<feature type="transmembrane region" description="Helical" evidence="6">
    <location>
        <begin position="403"/>
        <end position="429"/>
    </location>
</feature>
<dbReference type="AlphaFoldDB" id="A0A951PRF3"/>
<evidence type="ECO:0000256" key="2">
    <source>
        <dbReference type="ARBA" id="ARBA00022475"/>
    </source>
</evidence>
<protein>
    <submittedName>
        <fullName evidence="7">Branched-chain amino acid ABC transporter permease</fullName>
    </submittedName>
</protein>
<feature type="transmembrane region" description="Helical" evidence="6">
    <location>
        <begin position="132"/>
        <end position="150"/>
    </location>
</feature>
<feature type="transmembrane region" description="Helical" evidence="6">
    <location>
        <begin position="156"/>
        <end position="177"/>
    </location>
</feature>
<reference evidence="7" key="1">
    <citation type="submission" date="2021-05" db="EMBL/GenBank/DDBJ databases">
        <authorList>
            <person name="Pietrasiak N."/>
            <person name="Ward R."/>
            <person name="Stajich J.E."/>
            <person name="Kurbessoian T."/>
        </authorList>
    </citation>
    <scope>NUCLEOTIDE SEQUENCE</scope>
    <source>
        <strain evidence="7">CPER-KK1</strain>
    </source>
</reference>
<dbReference type="PANTHER" id="PTHR30482:SF10">
    <property type="entry name" value="HIGH-AFFINITY BRANCHED-CHAIN AMINO ACID TRANSPORT PROTEIN BRAE"/>
    <property type="match status" value="1"/>
</dbReference>
<gene>
    <name evidence="7" type="ORF">KME25_31395</name>
</gene>
<name>A0A951PRF3_9CYAN</name>
<dbReference type="PANTHER" id="PTHR30482">
    <property type="entry name" value="HIGH-AFFINITY BRANCHED-CHAIN AMINO ACID TRANSPORT SYSTEM PERMEASE"/>
    <property type="match status" value="1"/>
</dbReference>
<keyword evidence="5 6" id="KW-0472">Membrane</keyword>
<evidence type="ECO:0000256" key="6">
    <source>
        <dbReference type="SAM" id="Phobius"/>
    </source>
</evidence>
<feature type="transmembrane region" description="Helical" evidence="6">
    <location>
        <begin position="370"/>
        <end position="391"/>
    </location>
</feature>
<comment type="caution">
    <text evidence="7">The sequence shown here is derived from an EMBL/GenBank/DDBJ whole genome shotgun (WGS) entry which is preliminary data.</text>
</comment>
<dbReference type="Proteomes" id="UP000753908">
    <property type="component" value="Unassembled WGS sequence"/>
</dbReference>
<keyword evidence="2" id="KW-1003">Cell membrane</keyword>
<feature type="transmembrane region" description="Helical" evidence="6">
    <location>
        <begin position="96"/>
        <end position="120"/>
    </location>
</feature>
<evidence type="ECO:0000256" key="5">
    <source>
        <dbReference type="ARBA" id="ARBA00023136"/>
    </source>
</evidence>
<feature type="transmembrane region" description="Helical" evidence="6">
    <location>
        <begin position="184"/>
        <end position="203"/>
    </location>
</feature>
<dbReference type="Pfam" id="PF02653">
    <property type="entry name" value="BPD_transp_2"/>
    <property type="match status" value="1"/>
</dbReference>
<dbReference type="GO" id="GO:0015658">
    <property type="term" value="F:branched-chain amino acid transmembrane transporter activity"/>
    <property type="evidence" value="ECO:0007669"/>
    <property type="project" value="InterPro"/>
</dbReference>
<sequence length="521" mass="54879">MKKQARKQTTKSGNILGILAAITVLLFGGWSGALAGWLVGVGAGVMACQGKRVPVPKIGARLGTRAGLVLGVWILVASLIEGLILRPASGRPGLGVIQTLIFGIVGLVVATVAGGIAGWLQGLGKNRQKATLGLLALILITFPFLDQAAQTNWIEQVITILIFALLALGLNIVVGYAGLLDLGYAAFFAIGAYTTGLLSSPFLGVEWNFWIVIWIAAAVAAVAGVILGSPTLPLRGDYLAIVTLGFGEIVPIVFRNLTSVQIYEPISKTIGGLIGRPEMAICLLGCEKALNLTGGEAGINPIGRPSLPFVGTFQAGQFLPWYYLILLLVVGSTFMISRLRGSRLGRAWTAIREDELAASAMGINLVRTKLLAFAMGATFSGFAGAFYGAYISAIFPSVFGFDVSVIILCMVILGGLGSIPGVLLGCLLITSADRLFLPQLAQVLKGLLNTSVLPNIGNPALRDFLAVSVDPIQMRLFLFGLTLVIMMIIRPEGLVPSAERQAELHSDAEEINESLADARSQ</sequence>
<feature type="transmembrane region" description="Helical" evidence="6">
    <location>
        <begin position="12"/>
        <end position="28"/>
    </location>
</feature>
<proteinExistence type="predicted"/>
<keyword evidence="3 6" id="KW-0812">Transmembrane</keyword>